<dbReference type="STRING" id="1796497.GCE9029_00273"/>
<sequence>MIYWQVFGWTCFLVSLWLCRSPLGWQKMRTEKDYQHLVFASGIILFCLWALKAGISEGLDIHFLGMTVLTLCHGPRIAIWISVIPLTLMVGFGLLPFADVGLYAFTTAVLPALVSYAVFLLSYRYLSHHLFIYIFIAGFLNAAFTIVFHLCTVSTGYWVSGLHGWETILDNYLTLALLIWFPEGLLNGMAVTLLAVYRPHWLRTFYDREYLSPDR</sequence>
<keyword evidence="3" id="KW-1003">Cell membrane</keyword>
<protein>
    <recommendedName>
        <fullName evidence="10">Cobalt transport protein CbiM</fullName>
    </recommendedName>
</protein>
<keyword evidence="2" id="KW-0813">Transport</keyword>
<gene>
    <name evidence="8" type="ORF">GCE9029_00273</name>
</gene>
<feature type="transmembrane region" description="Helical" evidence="7">
    <location>
        <begin position="130"/>
        <end position="160"/>
    </location>
</feature>
<accession>A0A128ESJ5</accession>
<keyword evidence="5 7" id="KW-1133">Transmembrane helix</keyword>
<keyword evidence="9" id="KW-1185">Reference proteome</keyword>
<keyword evidence="4 7" id="KW-0812">Transmembrane</keyword>
<evidence type="ECO:0008006" key="10">
    <source>
        <dbReference type="Google" id="ProtNLM"/>
    </source>
</evidence>
<dbReference type="Pfam" id="PF01891">
    <property type="entry name" value="CbiM"/>
    <property type="match status" value="1"/>
</dbReference>
<organism evidence="8 9">
    <name type="scientific">Grimontia celer</name>
    <dbReference type="NCBI Taxonomy" id="1796497"/>
    <lineage>
        <taxon>Bacteria</taxon>
        <taxon>Pseudomonadati</taxon>
        <taxon>Pseudomonadota</taxon>
        <taxon>Gammaproteobacteria</taxon>
        <taxon>Vibrionales</taxon>
        <taxon>Vibrionaceae</taxon>
        <taxon>Grimontia</taxon>
    </lineage>
</organism>
<evidence type="ECO:0000256" key="4">
    <source>
        <dbReference type="ARBA" id="ARBA00022692"/>
    </source>
</evidence>
<evidence type="ECO:0000256" key="2">
    <source>
        <dbReference type="ARBA" id="ARBA00022448"/>
    </source>
</evidence>
<evidence type="ECO:0000256" key="1">
    <source>
        <dbReference type="ARBA" id="ARBA00004651"/>
    </source>
</evidence>
<keyword evidence="6 7" id="KW-0472">Membrane</keyword>
<evidence type="ECO:0000313" key="8">
    <source>
        <dbReference type="EMBL" id="CZF77549.1"/>
    </source>
</evidence>
<dbReference type="AlphaFoldDB" id="A0A128ESJ5"/>
<dbReference type="EMBL" id="FIZX01000001">
    <property type="protein sequence ID" value="CZF77549.1"/>
    <property type="molecule type" value="Genomic_DNA"/>
</dbReference>
<dbReference type="InterPro" id="IPR002751">
    <property type="entry name" value="CbiM/NikMN"/>
</dbReference>
<dbReference type="Proteomes" id="UP000071641">
    <property type="component" value="Unassembled WGS sequence"/>
</dbReference>
<feature type="transmembrane region" description="Helical" evidence="7">
    <location>
        <begin position="63"/>
        <end position="88"/>
    </location>
</feature>
<dbReference type="GO" id="GO:0005886">
    <property type="term" value="C:plasma membrane"/>
    <property type="evidence" value="ECO:0007669"/>
    <property type="project" value="UniProtKB-SubCell"/>
</dbReference>
<reference evidence="9" key="1">
    <citation type="submission" date="2016-02" db="EMBL/GenBank/DDBJ databases">
        <authorList>
            <person name="Rodrigo-Torres Lidia"/>
            <person name="Arahal R.David."/>
        </authorList>
    </citation>
    <scope>NUCLEOTIDE SEQUENCE [LARGE SCALE GENOMIC DNA]</scope>
    <source>
        <strain evidence="9">CECT 9029</strain>
    </source>
</reference>
<proteinExistence type="predicted"/>
<dbReference type="Gene3D" id="1.10.1760.20">
    <property type="match status" value="1"/>
</dbReference>
<name>A0A128ESJ5_9GAMM</name>
<feature type="transmembrane region" description="Helical" evidence="7">
    <location>
        <begin position="34"/>
        <end position="51"/>
    </location>
</feature>
<feature type="transmembrane region" description="Helical" evidence="7">
    <location>
        <begin position="172"/>
        <end position="197"/>
    </location>
</feature>
<dbReference type="OrthoDB" id="5297929at2"/>
<evidence type="ECO:0000256" key="5">
    <source>
        <dbReference type="ARBA" id="ARBA00022989"/>
    </source>
</evidence>
<evidence type="ECO:0000313" key="9">
    <source>
        <dbReference type="Proteomes" id="UP000071641"/>
    </source>
</evidence>
<evidence type="ECO:0000256" key="7">
    <source>
        <dbReference type="SAM" id="Phobius"/>
    </source>
</evidence>
<dbReference type="RefSeq" id="WP_062660702.1">
    <property type="nucleotide sequence ID" value="NZ_FIZX01000001.1"/>
</dbReference>
<evidence type="ECO:0000256" key="3">
    <source>
        <dbReference type="ARBA" id="ARBA00022475"/>
    </source>
</evidence>
<feature type="transmembrane region" description="Helical" evidence="7">
    <location>
        <begin position="100"/>
        <end position="123"/>
    </location>
</feature>
<dbReference type="GO" id="GO:0000041">
    <property type="term" value="P:transition metal ion transport"/>
    <property type="evidence" value="ECO:0007669"/>
    <property type="project" value="InterPro"/>
</dbReference>
<comment type="subcellular location">
    <subcellularLocation>
        <location evidence="1">Cell membrane</location>
        <topology evidence="1">Multi-pass membrane protein</topology>
    </subcellularLocation>
</comment>
<evidence type="ECO:0000256" key="6">
    <source>
        <dbReference type="ARBA" id="ARBA00023136"/>
    </source>
</evidence>